<dbReference type="GO" id="GO:0010181">
    <property type="term" value="F:FMN binding"/>
    <property type="evidence" value="ECO:0007669"/>
    <property type="project" value="InterPro"/>
</dbReference>
<protein>
    <recommendedName>
        <fullName evidence="2">Flavodoxin-like domain-containing protein</fullName>
    </recommendedName>
</protein>
<evidence type="ECO:0000313" key="3">
    <source>
        <dbReference type="EMBL" id="CAE7215417.1"/>
    </source>
</evidence>
<dbReference type="PANTHER" id="PTHR19384:SF10">
    <property type="entry name" value="NADPH-DEPENDENT DIFLAVIN OXIDOREDUCTASE 1"/>
    <property type="match status" value="1"/>
</dbReference>
<proteinExistence type="predicted"/>
<dbReference type="EMBL" id="CAJNJQ010004971">
    <property type="protein sequence ID" value="CAE7215417.1"/>
    <property type="molecule type" value="Genomic_DNA"/>
</dbReference>
<evidence type="ECO:0000256" key="1">
    <source>
        <dbReference type="ARBA" id="ARBA00022630"/>
    </source>
</evidence>
<name>A0A8H3HSS6_9AGAM</name>
<feature type="domain" description="Flavodoxin-like" evidence="2">
    <location>
        <begin position="1"/>
        <end position="81"/>
    </location>
</feature>
<gene>
    <name evidence="3" type="ORF">RDB_LOCUS159005</name>
</gene>
<dbReference type="PANTHER" id="PTHR19384">
    <property type="entry name" value="NITRIC OXIDE SYNTHASE-RELATED"/>
    <property type="match status" value="1"/>
</dbReference>
<evidence type="ECO:0000313" key="4">
    <source>
        <dbReference type="Proteomes" id="UP000663827"/>
    </source>
</evidence>
<dbReference type="InterPro" id="IPR017938">
    <property type="entry name" value="Riboflavin_synthase-like_b-brl"/>
</dbReference>
<dbReference type="SUPFAM" id="SSF63380">
    <property type="entry name" value="Riboflavin synthase domain-like"/>
    <property type="match status" value="1"/>
</dbReference>
<dbReference type="Proteomes" id="UP000663827">
    <property type="component" value="Unassembled WGS sequence"/>
</dbReference>
<sequence length="208" mass="23650">MSMLWNALLRAELPSDLFEDMSFGVLGLGDSSYPRFNWAAKRLQRRLVSLGGYELCERGEADDQHPRGSDGIINTWVATLFERINARYPLPTGLNILPDVDIYAPMIKITPWTNEGTSQLVVNLQRAPPQLLHTMTLTQNTRITEPKWYQDVRHLILKTNEDIRYEPGDVAVLHPENSPEDVESLLRRLAWEDEADLPIQVTPSSNGN</sequence>
<dbReference type="AlphaFoldDB" id="A0A8H3HSS6"/>
<dbReference type="InterPro" id="IPR008254">
    <property type="entry name" value="Flavodoxin/NO_synth"/>
</dbReference>
<dbReference type="GO" id="GO:0050660">
    <property type="term" value="F:flavin adenine dinucleotide binding"/>
    <property type="evidence" value="ECO:0007669"/>
    <property type="project" value="TreeGrafter"/>
</dbReference>
<reference evidence="3" key="1">
    <citation type="submission" date="2021-01" db="EMBL/GenBank/DDBJ databases">
        <authorList>
            <person name="Kaushik A."/>
        </authorList>
    </citation>
    <scope>NUCLEOTIDE SEQUENCE</scope>
    <source>
        <strain evidence="3">AG5</strain>
    </source>
</reference>
<dbReference type="PROSITE" id="PS50902">
    <property type="entry name" value="FLAVODOXIN_LIKE"/>
    <property type="match status" value="1"/>
</dbReference>
<organism evidence="3 4">
    <name type="scientific">Rhizoctonia solani</name>
    <dbReference type="NCBI Taxonomy" id="456999"/>
    <lineage>
        <taxon>Eukaryota</taxon>
        <taxon>Fungi</taxon>
        <taxon>Dikarya</taxon>
        <taxon>Basidiomycota</taxon>
        <taxon>Agaricomycotina</taxon>
        <taxon>Agaricomycetes</taxon>
        <taxon>Cantharellales</taxon>
        <taxon>Ceratobasidiaceae</taxon>
        <taxon>Rhizoctonia</taxon>
    </lineage>
</organism>
<keyword evidence="1" id="KW-0285">Flavoprotein</keyword>
<dbReference type="GO" id="GO:0016491">
    <property type="term" value="F:oxidoreductase activity"/>
    <property type="evidence" value="ECO:0007669"/>
    <property type="project" value="TreeGrafter"/>
</dbReference>
<dbReference type="SUPFAM" id="SSF52218">
    <property type="entry name" value="Flavoproteins"/>
    <property type="match status" value="1"/>
</dbReference>
<comment type="caution">
    <text evidence="3">The sequence shown here is derived from an EMBL/GenBank/DDBJ whole genome shotgun (WGS) entry which is preliminary data.</text>
</comment>
<dbReference type="Gene3D" id="2.40.30.10">
    <property type="entry name" value="Translation factors"/>
    <property type="match status" value="1"/>
</dbReference>
<dbReference type="InterPro" id="IPR029039">
    <property type="entry name" value="Flavoprotein-like_sf"/>
</dbReference>
<dbReference type="Gene3D" id="3.40.50.360">
    <property type="match status" value="1"/>
</dbReference>
<dbReference type="GO" id="GO:0005829">
    <property type="term" value="C:cytosol"/>
    <property type="evidence" value="ECO:0007669"/>
    <property type="project" value="TreeGrafter"/>
</dbReference>
<evidence type="ECO:0000259" key="2">
    <source>
        <dbReference type="PROSITE" id="PS50902"/>
    </source>
</evidence>
<dbReference type="Pfam" id="PF00258">
    <property type="entry name" value="Flavodoxin_1"/>
    <property type="match status" value="1"/>
</dbReference>
<accession>A0A8H3HSS6</accession>